<keyword evidence="8" id="KW-0496">Mitochondrion</keyword>
<dbReference type="VEuPathDB" id="CryptoDB:Vbra_5597"/>
<comment type="cofactor">
    <cofactor evidence="1">
        <name>FAD</name>
        <dbReference type="ChEBI" id="CHEBI:57692"/>
    </cofactor>
</comment>
<evidence type="ECO:0000259" key="11">
    <source>
        <dbReference type="Pfam" id="PF07992"/>
    </source>
</evidence>
<evidence type="ECO:0000313" key="12">
    <source>
        <dbReference type="EMBL" id="CEM06370.1"/>
    </source>
</evidence>
<evidence type="ECO:0000256" key="4">
    <source>
        <dbReference type="ARBA" id="ARBA00022719"/>
    </source>
</evidence>
<keyword evidence="3" id="KW-0285">Flavoprotein</keyword>
<gene>
    <name evidence="12" type="ORF">Vbra_5597</name>
</gene>
<protein>
    <recommendedName>
        <fullName evidence="10">Sulfide:quinone oxidoreductase, mitochondrial</fullName>
    </recommendedName>
</protein>
<dbReference type="GO" id="GO:0070224">
    <property type="term" value="F:sulfide:quinone oxidoreductase activity"/>
    <property type="evidence" value="ECO:0007669"/>
    <property type="project" value="TreeGrafter"/>
</dbReference>
<keyword evidence="5" id="KW-0274">FAD</keyword>
<dbReference type="STRING" id="1169540.A0A0G4F2F4"/>
<dbReference type="Gene3D" id="3.50.50.60">
    <property type="entry name" value="FAD/NAD(P)-binding domain"/>
    <property type="match status" value="2"/>
</dbReference>
<dbReference type="GO" id="GO:0048038">
    <property type="term" value="F:quinone binding"/>
    <property type="evidence" value="ECO:0007669"/>
    <property type="project" value="UniProtKB-KW"/>
</dbReference>
<evidence type="ECO:0000256" key="2">
    <source>
        <dbReference type="ARBA" id="ARBA00004173"/>
    </source>
</evidence>
<dbReference type="GO" id="GO:0005739">
    <property type="term" value="C:mitochondrion"/>
    <property type="evidence" value="ECO:0007669"/>
    <property type="project" value="UniProtKB-SubCell"/>
</dbReference>
<evidence type="ECO:0000256" key="7">
    <source>
        <dbReference type="ARBA" id="ARBA00023002"/>
    </source>
</evidence>
<comment type="similarity">
    <text evidence="9">Belongs to the SQRD family.</text>
</comment>
<name>A0A0G4F2F4_VITBC</name>
<evidence type="ECO:0000256" key="3">
    <source>
        <dbReference type="ARBA" id="ARBA00022630"/>
    </source>
</evidence>
<keyword evidence="6" id="KW-0809">Transit peptide</keyword>
<dbReference type="InterPro" id="IPR015904">
    <property type="entry name" value="Sulphide_quinone_reductase"/>
</dbReference>
<keyword evidence="7" id="KW-0560">Oxidoreductase</keyword>
<evidence type="ECO:0000256" key="6">
    <source>
        <dbReference type="ARBA" id="ARBA00022946"/>
    </source>
</evidence>
<dbReference type="Pfam" id="PF07992">
    <property type="entry name" value="Pyr_redox_2"/>
    <property type="match status" value="1"/>
</dbReference>
<feature type="domain" description="FAD/NAD(P)-binding" evidence="11">
    <location>
        <begin position="88"/>
        <end position="200"/>
    </location>
</feature>
<evidence type="ECO:0000256" key="9">
    <source>
        <dbReference type="ARBA" id="ARBA00060891"/>
    </source>
</evidence>
<dbReference type="OMA" id="WMPWWTY"/>
<dbReference type="SUPFAM" id="SSF51905">
    <property type="entry name" value="FAD/NAD(P)-binding domain"/>
    <property type="match status" value="1"/>
</dbReference>
<dbReference type="FunFam" id="3.50.50.60:FF:000034">
    <property type="entry name" value="sulfide:quinone oxidoreductase, mitochondrial"/>
    <property type="match status" value="1"/>
</dbReference>
<evidence type="ECO:0000256" key="8">
    <source>
        <dbReference type="ARBA" id="ARBA00023128"/>
    </source>
</evidence>
<evidence type="ECO:0000256" key="1">
    <source>
        <dbReference type="ARBA" id="ARBA00001974"/>
    </source>
</evidence>
<keyword evidence="4" id="KW-0874">Quinone</keyword>
<dbReference type="InterPro" id="IPR023753">
    <property type="entry name" value="FAD/NAD-binding_dom"/>
</dbReference>
<accession>A0A0G4F2F4</accession>
<comment type="subcellular location">
    <subcellularLocation>
        <location evidence="2">Mitochondrion</location>
    </subcellularLocation>
</comment>
<evidence type="ECO:0000256" key="10">
    <source>
        <dbReference type="ARBA" id="ARBA00070160"/>
    </source>
</evidence>
<dbReference type="PANTHER" id="PTHR10632">
    <property type="entry name" value="SULFIDE:QUINONE OXIDOREDUCTASE"/>
    <property type="match status" value="1"/>
</dbReference>
<dbReference type="PANTHER" id="PTHR10632:SF2">
    <property type="entry name" value="SULFIDE:QUINONE OXIDOREDUCTASE, MITOCHONDRIAL"/>
    <property type="match status" value="1"/>
</dbReference>
<organism evidence="12 13">
    <name type="scientific">Vitrella brassicaformis (strain CCMP3155)</name>
    <dbReference type="NCBI Taxonomy" id="1169540"/>
    <lineage>
        <taxon>Eukaryota</taxon>
        <taxon>Sar</taxon>
        <taxon>Alveolata</taxon>
        <taxon>Colpodellida</taxon>
        <taxon>Vitrellaceae</taxon>
        <taxon>Vitrella</taxon>
    </lineage>
</organism>
<dbReference type="Proteomes" id="UP000041254">
    <property type="component" value="Unassembled WGS sequence"/>
</dbReference>
<dbReference type="GO" id="GO:0070221">
    <property type="term" value="P:sulfide oxidation, using sulfide:quinone oxidoreductase"/>
    <property type="evidence" value="ECO:0007669"/>
    <property type="project" value="TreeGrafter"/>
</dbReference>
<reference evidence="12 13" key="1">
    <citation type="submission" date="2014-11" db="EMBL/GenBank/DDBJ databases">
        <authorList>
            <person name="Zhu J."/>
            <person name="Qi W."/>
            <person name="Song R."/>
        </authorList>
    </citation>
    <scope>NUCLEOTIDE SEQUENCE [LARGE SCALE GENOMIC DNA]</scope>
</reference>
<evidence type="ECO:0000313" key="13">
    <source>
        <dbReference type="Proteomes" id="UP000041254"/>
    </source>
</evidence>
<dbReference type="OrthoDB" id="5376590at2759"/>
<dbReference type="InterPro" id="IPR036188">
    <property type="entry name" value="FAD/NAD-bd_sf"/>
</dbReference>
<evidence type="ECO:0000256" key="5">
    <source>
        <dbReference type="ARBA" id="ARBA00022827"/>
    </source>
</evidence>
<dbReference type="EMBL" id="CDMY01000366">
    <property type="protein sequence ID" value="CEM06370.1"/>
    <property type="molecule type" value="Genomic_DNA"/>
</dbReference>
<dbReference type="GO" id="GO:0071949">
    <property type="term" value="F:FAD binding"/>
    <property type="evidence" value="ECO:0007669"/>
    <property type="project" value="TreeGrafter"/>
</dbReference>
<sequence length="526" mass="57964">MAAVTKYVSNFLSRGGALAPLGVVTQVRHGGGGPILPPHKGRAHPADAPSWAQTAGAPIRQGLKNYYIYNELKDVAEALPKEVPFAHKVLIVGGGCGGMAVARNLARKFGEGRIAIIDPAEHHYYQPAWTLVGAGQYNMADTRYKISHMVPKKIKLYKAAVTEFVPDENHVLTDKFGKIKYDFLVVATGIKIDWDEVKGLKEAMGRDGVTTNYSPNFCELTHKMIRGVKKGTAIFTMPPANRIKCPGAPQKIMYLAEEIWRTEMGVRDNVNIKFITANPGQFAVKKYADSLNKICDERGLERTYKSNLIAIDPDKREATFKRVGEGSDGSTFTERYSFIHVSPPMSPPDVVKKSPLANEAGFVDVHPTTMIHTKYANVFGIGDCTSVPTSKTAAAAAVEAYAVCENVFGASTAHTLHGHYDGYASCPLVVSKNQCIMAEFNAFTGEPWETFPIDQGKPSYLMHFMKKYVLPVIYWEAMMRGIWHGPGLFREAFAWLPPFLTAKKVQWVMKDSQERAREQAPAAASA</sequence>
<keyword evidence="13" id="KW-1185">Reference proteome</keyword>
<dbReference type="AlphaFoldDB" id="A0A0G4F2F4"/>
<proteinExistence type="inferred from homology"/>
<dbReference type="InParanoid" id="A0A0G4F2F4"/>